<evidence type="ECO:0000256" key="1">
    <source>
        <dbReference type="ARBA" id="ARBA00000085"/>
    </source>
</evidence>
<evidence type="ECO:0000256" key="12">
    <source>
        <dbReference type="ARBA" id="ARBA00023012"/>
    </source>
</evidence>
<dbReference type="Proteomes" id="UP000286931">
    <property type="component" value="Unassembled WGS sequence"/>
</dbReference>
<dbReference type="InterPro" id="IPR003594">
    <property type="entry name" value="HATPase_dom"/>
</dbReference>
<dbReference type="InterPro" id="IPR036097">
    <property type="entry name" value="HisK_dim/P_sf"/>
</dbReference>
<dbReference type="SMART" id="SM00387">
    <property type="entry name" value="HATPase_c"/>
    <property type="match status" value="1"/>
</dbReference>
<keyword evidence="5" id="KW-0597">Phosphoprotein</keyword>
<dbReference type="SUPFAM" id="SSF158472">
    <property type="entry name" value="HAMP domain-like"/>
    <property type="match status" value="1"/>
</dbReference>
<evidence type="ECO:0000256" key="8">
    <source>
        <dbReference type="ARBA" id="ARBA00022741"/>
    </source>
</evidence>
<dbReference type="PANTHER" id="PTHR43547">
    <property type="entry name" value="TWO-COMPONENT HISTIDINE KINASE"/>
    <property type="match status" value="1"/>
</dbReference>
<dbReference type="FunFam" id="1.10.287.130:FF:000010">
    <property type="entry name" value="Two-component sensor histidine kinase"/>
    <property type="match status" value="1"/>
</dbReference>
<accession>A0A401Z5A5</accession>
<keyword evidence="7 16" id="KW-0812">Transmembrane</keyword>
<keyword evidence="10" id="KW-0067">ATP-binding</keyword>
<evidence type="ECO:0000256" key="10">
    <source>
        <dbReference type="ARBA" id="ARBA00022840"/>
    </source>
</evidence>
<keyword evidence="6" id="KW-0808">Transferase</keyword>
<dbReference type="PRINTS" id="PR00344">
    <property type="entry name" value="BCTRLSENSOR"/>
</dbReference>
<dbReference type="InterPro" id="IPR003661">
    <property type="entry name" value="HisK_dim/P_dom"/>
</dbReference>
<evidence type="ECO:0000313" key="19">
    <source>
        <dbReference type="EMBL" id="GCE02023.1"/>
    </source>
</evidence>
<dbReference type="SMART" id="SM00388">
    <property type="entry name" value="HisKA"/>
    <property type="match status" value="1"/>
</dbReference>
<dbReference type="Gene3D" id="6.10.340.10">
    <property type="match status" value="1"/>
</dbReference>
<dbReference type="NCBIfam" id="NF040691">
    <property type="entry name" value="MtrAB_MtrB"/>
    <property type="match status" value="1"/>
</dbReference>
<dbReference type="PROSITE" id="PS50109">
    <property type="entry name" value="HIS_KIN"/>
    <property type="match status" value="1"/>
</dbReference>
<dbReference type="Gene3D" id="3.30.565.10">
    <property type="entry name" value="Histidine kinase-like ATPase, C-terminal domain"/>
    <property type="match status" value="1"/>
</dbReference>
<dbReference type="InterPro" id="IPR036890">
    <property type="entry name" value="HATPase_C_sf"/>
</dbReference>
<keyword evidence="9 19" id="KW-0418">Kinase</keyword>
<feature type="region of interest" description="Disordered" evidence="15">
    <location>
        <begin position="144"/>
        <end position="167"/>
    </location>
</feature>
<comment type="subcellular location">
    <subcellularLocation>
        <location evidence="2">Cell membrane</location>
        <topology evidence="2">Multi-pass membrane protein</topology>
    </subcellularLocation>
</comment>
<dbReference type="GO" id="GO:0000155">
    <property type="term" value="F:phosphorelay sensor kinase activity"/>
    <property type="evidence" value="ECO:0007669"/>
    <property type="project" value="InterPro"/>
</dbReference>
<dbReference type="FunFam" id="3.30.565.10:FF:000013">
    <property type="entry name" value="Two-component sensor histidine kinase"/>
    <property type="match status" value="1"/>
</dbReference>
<dbReference type="EMBL" id="BIFH01000056">
    <property type="protein sequence ID" value="GCE02023.1"/>
    <property type="molecule type" value="Genomic_DNA"/>
</dbReference>
<dbReference type="SUPFAM" id="SSF55874">
    <property type="entry name" value="ATPase domain of HSP90 chaperone/DNA topoisomerase II/histidine kinase"/>
    <property type="match status" value="1"/>
</dbReference>
<dbReference type="SMART" id="SM00304">
    <property type="entry name" value="HAMP"/>
    <property type="match status" value="1"/>
</dbReference>
<dbReference type="GO" id="GO:0005524">
    <property type="term" value="F:ATP binding"/>
    <property type="evidence" value="ECO:0007669"/>
    <property type="project" value="UniProtKB-KW"/>
</dbReference>
<dbReference type="InterPro" id="IPR005467">
    <property type="entry name" value="His_kinase_dom"/>
</dbReference>
<proteinExistence type="predicted"/>
<dbReference type="CDD" id="cd06225">
    <property type="entry name" value="HAMP"/>
    <property type="match status" value="1"/>
</dbReference>
<dbReference type="RefSeq" id="WP_371863241.1">
    <property type="nucleotide sequence ID" value="NZ_BIFH01000056.1"/>
</dbReference>
<evidence type="ECO:0000256" key="16">
    <source>
        <dbReference type="SAM" id="Phobius"/>
    </source>
</evidence>
<reference evidence="19 20" key="1">
    <citation type="submission" date="2018-12" db="EMBL/GenBank/DDBJ databases">
        <title>Draft genome sequence of Embleya hyalina NBRC 13850T.</title>
        <authorList>
            <person name="Komaki H."/>
            <person name="Hosoyama A."/>
            <person name="Kimura A."/>
            <person name="Ichikawa N."/>
            <person name="Tamura T."/>
        </authorList>
    </citation>
    <scope>NUCLEOTIDE SEQUENCE [LARGE SCALE GENOMIC DNA]</scope>
    <source>
        <strain evidence="19 20">NBRC 13850</strain>
    </source>
</reference>
<dbReference type="PANTHER" id="PTHR43547:SF2">
    <property type="entry name" value="HYBRID SIGNAL TRANSDUCTION HISTIDINE KINASE C"/>
    <property type="match status" value="1"/>
</dbReference>
<keyword evidence="4" id="KW-1003">Cell membrane</keyword>
<dbReference type="AlphaFoldDB" id="A0A401Z5A5"/>
<keyword evidence="13 16" id="KW-0472">Membrane</keyword>
<gene>
    <name evidence="19" type="ORF">EHYA_09798</name>
</gene>
<dbReference type="InterPro" id="IPR047669">
    <property type="entry name" value="MtrAB_MtrB"/>
</dbReference>
<keyword evidence="20" id="KW-1185">Reference proteome</keyword>
<evidence type="ECO:0000259" key="18">
    <source>
        <dbReference type="PROSITE" id="PS50885"/>
    </source>
</evidence>
<dbReference type="InterPro" id="IPR004358">
    <property type="entry name" value="Sig_transdc_His_kin-like_C"/>
</dbReference>
<evidence type="ECO:0000256" key="14">
    <source>
        <dbReference type="ARBA" id="ARBA00035305"/>
    </source>
</evidence>
<keyword evidence="8" id="KW-0547">Nucleotide-binding</keyword>
<evidence type="ECO:0000256" key="6">
    <source>
        <dbReference type="ARBA" id="ARBA00022679"/>
    </source>
</evidence>
<evidence type="ECO:0000256" key="3">
    <source>
        <dbReference type="ARBA" id="ARBA00012438"/>
    </source>
</evidence>
<dbReference type="GO" id="GO:0005886">
    <property type="term" value="C:plasma membrane"/>
    <property type="evidence" value="ECO:0007669"/>
    <property type="project" value="UniProtKB-SubCell"/>
</dbReference>
<comment type="caution">
    <text evidence="19">The sequence shown here is derived from an EMBL/GenBank/DDBJ whole genome shotgun (WGS) entry which is preliminary data.</text>
</comment>
<evidence type="ECO:0000256" key="2">
    <source>
        <dbReference type="ARBA" id="ARBA00004651"/>
    </source>
</evidence>
<dbReference type="Pfam" id="PF00672">
    <property type="entry name" value="HAMP"/>
    <property type="match status" value="1"/>
</dbReference>
<dbReference type="Gene3D" id="1.10.287.130">
    <property type="match status" value="1"/>
</dbReference>
<organism evidence="19 20">
    <name type="scientific">Embleya hyalina</name>
    <dbReference type="NCBI Taxonomy" id="516124"/>
    <lineage>
        <taxon>Bacteria</taxon>
        <taxon>Bacillati</taxon>
        <taxon>Actinomycetota</taxon>
        <taxon>Actinomycetes</taxon>
        <taxon>Kitasatosporales</taxon>
        <taxon>Streptomycetaceae</taxon>
        <taxon>Embleya</taxon>
    </lineage>
</organism>
<feature type="domain" description="HAMP" evidence="18">
    <location>
        <begin position="267"/>
        <end position="319"/>
    </location>
</feature>
<dbReference type="PROSITE" id="PS50885">
    <property type="entry name" value="HAMP"/>
    <property type="match status" value="1"/>
</dbReference>
<evidence type="ECO:0000256" key="7">
    <source>
        <dbReference type="ARBA" id="ARBA00022692"/>
    </source>
</evidence>
<dbReference type="CDD" id="cd00082">
    <property type="entry name" value="HisKA"/>
    <property type="match status" value="1"/>
</dbReference>
<evidence type="ECO:0000256" key="11">
    <source>
        <dbReference type="ARBA" id="ARBA00022989"/>
    </source>
</evidence>
<evidence type="ECO:0000256" key="4">
    <source>
        <dbReference type="ARBA" id="ARBA00022475"/>
    </source>
</evidence>
<dbReference type="Pfam" id="PF00512">
    <property type="entry name" value="HisKA"/>
    <property type="match status" value="1"/>
</dbReference>
<dbReference type="CDD" id="cd00075">
    <property type="entry name" value="HATPase"/>
    <property type="match status" value="1"/>
</dbReference>
<dbReference type="InterPro" id="IPR003660">
    <property type="entry name" value="HAMP_dom"/>
</dbReference>
<dbReference type="SUPFAM" id="SSF47384">
    <property type="entry name" value="Homodimeric domain of signal transducing histidine kinase"/>
    <property type="match status" value="1"/>
</dbReference>
<feature type="transmembrane region" description="Helical" evidence="16">
    <location>
        <begin position="247"/>
        <end position="270"/>
    </location>
</feature>
<dbReference type="EC" id="2.7.13.3" evidence="3"/>
<evidence type="ECO:0000256" key="15">
    <source>
        <dbReference type="SAM" id="MobiDB-lite"/>
    </source>
</evidence>
<feature type="domain" description="Histidine kinase" evidence="17">
    <location>
        <begin position="334"/>
        <end position="551"/>
    </location>
</feature>
<evidence type="ECO:0000256" key="13">
    <source>
        <dbReference type="ARBA" id="ARBA00023136"/>
    </source>
</evidence>
<sequence length="594" mass="63360">MSTAQRSPSPSAWSLALRRVRGGVGRVMALWNRSIQFRVVATTLVLSVAVTVLLGVVVVGQVRNGLLDAKVASARSQAQGGFADARAQADEIATSPGRHVQVPTGMPAGTPATGNRVNTGDWLNALVKQLSSGGQGVYDVAATSQDTVDSPPGSGRSPRASGDVVPDDSVPAELRREVGLKHGVALLQYTQIVREGQHGEGPAETTREAGLVVGAQLEDPDGGSYQLYYFFSFGPEEKTLGLVRSTLATAGVFLVLLLVAIAALVTRWVVTPVRMAARIAERLAAGRLEERMRVVGADDLARLGSSFNKMASNLQNQIRQLEELSRVQRRFVSDVSHELRTPLTTVRMAADVLFEAREDFDPATRRSAELLQNQLDRFEALLSDLLEISRFDAGAAVLDAEPVDLRDLVRRVVEGAEPLAERRGSRLVVRAPDKPCVAEVDPRRIDRVLRNLVVNAIEHGEGHDVVVTVAAGEDSVAVAVRDYGVGLKPGESSLVFARFWRADPARARTTGGTGLGLSIALEDAHLHGGWLQAWGEPGGGSQFRLSLPKTAGGELVRSPLPLEPEDSRANRGLGPAGSPYRRGVRTAGSAGGSR</sequence>
<evidence type="ECO:0000259" key="17">
    <source>
        <dbReference type="PROSITE" id="PS50109"/>
    </source>
</evidence>
<evidence type="ECO:0000256" key="5">
    <source>
        <dbReference type="ARBA" id="ARBA00022553"/>
    </source>
</evidence>
<protein>
    <recommendedName>
        <fullName evidence="14">Sensor histidine kinase MtrB</fullName>
        <ecNumber evidence="3">2.7.13.3</ecNumber>
    </recommendedName>
</protein>
<comment type="catalytic activity">
    <reaction evidence="1">
        <text>ATP + protein L-histidine = ADP + protein N-phospho-L-histidine.</text>
        <dbReference type="EC" id="2.7.13.3"/>
    </reaction>
</comment>
<keyword evidence="12" id="KW-0902">Two-component regulatory system</keyword>
<feature type="transmembrane region" description="Helical" evidence="16">
    <location>
        <begin position="35"/>
        <end position="60"/>
    </location>
</feature>
<feature type="region of interest" description="Disordered" evidence="15">
    <location>
        <begin position="554"/>
        <end position="594"/>
    </location>
</feature>
<keyword evidence="11 16" id="KW-1133">Transmembrane helix</keyword>
<evidence type="ECO:0000313" key="20">
    <source>
        <dbReference type="Proteomes" id="UP000286931"/>
    </source>
</evidence>
<feature type="compositionally biased region" description="Low complexity" evidence="15">
    <location>
        <begin position="150"/>
        <end position="162"/>
    </location>
</feature>
<evidence type="ECO:0000256" key="9">
    <source>
        <dbReference type="ARBA" id="ARBA00022777"/>
    </source>
</evidence>
<name>A0A401Z5A5_9ACTN</name>
<dbReference type="Pfam" id="PF02518">
    <property type="entry name" value="HATPase_c"/>
    <property type="match status" value="1"/>
</dbReference>